<dbReference type="InterPro" id="IPR003439">
    <property type="entry name" value="ABC_transporter-like_ATP-bd"/>
</dbReference>
<feature type="domain" description="ABC transporter" evidence="3">
    <location>
        <begin position="279"/>
        <end position="500"/>
    </location>
</feature>
<evidence type="ECO:0000313" key="4">
    <source>
        <dbReference type="EMBL" id="PJJ84239.1"/>
    </source>
</evidence>
<dbReference type="SMART" id="SM00382">
    <property type="entry name" value="AAA"/>
    <property type="match status" value="2"/>
</dbReference>
<dbReference type="PANTHER" id="PTHR43514">
    <property type="entry name" value="ABC TRANSPORTER I FAMILY MEMBER 10"/>
    <property type="match status" value="1"/>
</dbReference>
<dbReference type="Pfam" id="PF00005">
    <property type="entry name" value="ABC_tran"/>
    <property type="match status" value="2"/>
</dbReference>
<protein>
    <submittedName>
        <fullName evidence="4">Molybdate transport system ATP-binding protein</fullName>
    </submittedName>
</protein>
<evidence type="ECO:0000259" key="3">
    <source>
        <dbReference type="PROSITE" id="PS50893"/>
    </source>
</evidence>
<dbReference type="EMBL" id="PGFJ01000001">
    <property type="protein sequence ID" value="PJJ84239.1"/>
    <property type="molecule type" value="Genomic_DNA"/>
</dbReference>
<dbReference type="Gene3D" id="3.40.50.300">
    <property type="entry name" value="P-loop containing nucleotide triphosphate hydrolases"/>
    <property type="match status" value="2"/>
</dbReference>
<sequence>MQLLFSIKNATVKMLGNTIFTDLNFNIGKGQHWAIVGESGSGKSALLQTIAGNLNATGGIISYPFFDEYLIEHPEQRGYITHHKLIALVEPRHHFRNLSNTTEFYYQQRYNSSDSEDALTVEQYLDTIKPLTGSNSYWTREKIISVLKLENLMHKQLIKLSNGEGKRLRMAAALMKNPVLLLLDSPLTGLDVDTRNHFNEIISEIAASGITIIMATSPYEMPDVITNVAVLKNGSISSQMKKSEFNAERSAIVKNTTIANNEIQALLNLRSIEPYQQIVSMKQVAIKYGENVVLNNVNWEVKQGERWALLGHNGAGKSTLLSLINGDNPQAYANHIILFDRKRGSGESIWDIKKKTGFVSPELHQYFPTDNSCLQVIESGYYDTLGLFRPSNPKQADNALRWMKALEIDQYARVLLKNIPASAQRLCLLARALIKNPPLLIFDEPCQGMDEHQISHFKKLVDTICSLSNVTLIYVTHYQHEIPDSVTKVLKLEKGEVVGY</sequence>
<dbReference type="AlphaFoldDB" id="A0A2H9VTV9"/>
<dbReference type="PROSITE" id="PS50893">
    <property type="entry name" value="ABC_TRANSPORTER_2"/>
    <property type="match status" value="2"/>
</dbReference>
<organism evidence="4 5">
    <name type="scientific">Mucilaginibacter auburnensis</name>
    <dbReference type="NCBI Taxonomy" id="1457233"/>
    <lineage>
        <taxon>Bacteria</taxon>
        <taxon>Pseudomonadati</taxon>
        <taxon>Bacteroidota</taxon>
        <taxon>Sphingobacteriia</taxon>
        <taxon>Sphingobacteriales</taxon>
        <taxon>Sphingobacteriaceae</taxon>
        <taxon>Mucilaginibacter</taxon>
    </lineage>
</organism>
<dbReference type="SUPFAM" id="SSF52540">
    <property type="entry name" value="P-loop containing nucleoside triphosphate hydrolases"/>
    <property type="match status" value="2"/>
</dbReference>
<keyword evidence="1" id="KW-0547">Nucleotide-binding</keyword>
<keyword evidence="2 4" id="KW-0067">ATP-binding</keyword>
<evidence type="ECO:0000313" key="5">
    <source>
        <dbReference type="Proteomes" id="UP000242687"/>
    </source>
</evidence>
<dbReference type="GO" id="GO:0005524">
    <property type="term" value="F:ATP binding"/>
    <property type="evidence" value="ECO:0007669"/>
    <property type="project" value="UniProtKB-KW"/>
</dbReference>
<accession>A0A2H9VTV9</accession>
<gene>
    <name evidence="4" type="ORF">CLV57_1249</name>
</gene>
<dbReference type="Proteomes" id="UP000242687">
    <property type="component" value="Unassembled WGS sequence"/>
</dbReference>
<name>A0A2H9VTV9_9SPHI</name>
<dbReference type="InterPro" id="IPR050334">
    <property type="entry name" value="Molybdenum_import_ModC"/>
</dbReference>
<dbReference type="InterPro" id="IPR027417">
    <property type="entry name" value="P-loop_NTPase"/>
</dbReference>
<dbReference type="OrthoDB" id="9789994at2"/>
<evidence type="ECO:0000256" key="2">
    <source>
        <dbReference type="ARBA" id="ARBA00022840"/>
    </source>
</evidence>
<proteinExistence type="predicted"/>
<reference evidence="4 5" key="1">
    <citation type="submission" date="2017-11" db="EMBL/GenBank/DDBJ databases">
        <title>Genomic Encyclopedia of Archaeal and Bacterial Type Strains, Phase II (KMG-II): From Individual Species to Whole Genera.</title>
        <authorList>
            <person name="Goeker M."/>
        </authorList>
    </citation>
    <scope>NUCLEOTIDE SEQUENCE [LARGE SCALE GENOMIC DNA]</scope>
    <source>
        <strain evidence="4 5">DSM 28175</strain>
    </source>
</reference>
<keyword evidence="5" id="KW-1185">Reference proteome</keyword>
<dbReference type="RefSeq" id="WP_100340440.1">
    <property type="nucleotide sequence ID" value="NZ_PGFJ01000001.1"/>
</dbReference>
<dbReference type="GO" id="GO:0016887">
    <property type="term" value="F:ATP hydrolysis activity"/>
    <property type="evidence" value="ECO:0007669"/>
    <property type="project" value="InterPro"/>
</dbReference>
<dbReference type="InterPro" id="IPR003593">
    <property type="entry name" value="AAA+_ATPase"/>
</dbReference>
<comment type="caution">
    <text evidence="4">The sequence shown here is derived from an EMBL/GenBank/DDBJ whole genome shotgun (WGS) entry which is preliminary data.</text>
</comment>
<feature type="domain" description="ABC transporter" evidence="3">
    <location>
        <begin position="5"/>
        <end position="258"/>
    </location>
</feature>
<evidence type="ECO:0000256" key="1">
    <source>
        <dbReference type="ARBA" id="ARBA00022741"/>
    </source>
</evidence>
<dbReference type="PANTHER" id="PTHR43514:SF4">
    <property type="entry name" value="ABC TRANSPORTER I FAMILY MEMBER 10"/>
    <property type="match status" value="1"/>
</dbReference>